<dbReference type="PANTHER" id="PTHR36766">
    <property type="entry name" value="PLANT BROAD-SPECTRUM MILDEW RESISTANCE PROTEIN RPW8"/>
    <property type="match status" value="1"/>
</dbReference>
<keyword evidence="5" id="KW-0611">Plant defense</keyword>
<dbReference type="SUPFAM" id="SSF52058">
    <property type="entry name" value="L domain-like"/>
    <property type="match status" value="1"/>
</dbReference>
<evidence type="ECO:0000256" key="3">
    <source>
        <dbReference type="ARBA" id="ARBA00022737"/>
    </source>
</evidence>
<dbReference type="InterPro" id="IPR036388">
    <property type="entry name" value="WH-like_DNA-bd_sf"/>
</dbReference>
<dbReference type="Gene3D" id="1.10.8.430">
    <property type="entry name" value="Helical domain of apoptotic protease-activating factors"/>
    <property type="match status" value="1"/>
</dbReference>
<evidence type="ECO:0000259" key="7">
    <source>
        <dbReference type="Pfam" id="PF00931"/>
    </source>
</evidence>
<dbReference type="Gramene" id="PVH66025">
    <property type="protein sequence ID" value="PVH66025"/>
    <property type="gene ID" value="PAHAL_1G128000"/>
</dbReference>
<dbReference type="EMBL" id="CM008046">
    <property type="protein sequence ID" value="PVH66024.1"/>
    <property type="molecule type" value="Genomic_DNA"/>
</dbReference>
<dbReference type="InterPro" id="IPR058922">
    <property type="entry name" value="WHD_DRP"/>
</dbReference>
<dbReference type="GO" id="GO:0051707">
    <property type="term" value="P:response to other organism"/>
    <property type="evidence" value="ECO:0007669"/>
    <property type="project" value="UniProtKB-ARBA"/>
</dbReference>
<accession>A0A2S3GNC1</accession>
<dbReference type="Pfam" id="PF18052">
    <property type="entry name" value="Rx_N"/>
    <property type="match status" value="1"/>
</dbReference>
<dbReference type="Proteomes" id="UP000243499">
    <property type="component" value="Chromosome 1"/>
</dbReference>
<evidence type="ECO:0008006" key="11">
    <source>
        <dbReference type="Google" id="ProtNLM"/>
    </source>
</evidence>
<evidence type="ECO:0000256" key="6">
    <source>
        <dbReference type="ARBA" id="ARBA00022840"/>
    </source>
</evidence>
<dbReference type="Gramene" id="PVH66024">
    <property type="protein sequence ID" value="PVH66024"/>
    <property type="gene ID" value="PAHAL_1G128000"/>
</dbReference>
<evidence type="ECO:0000313" key="10">
    <source>
        <dbReference type="EMBL" id="PAN05279.1"/>
    </source>
</evidence>
<feature type="domain" description="Disease resistance N-terminal" evidence="8">
    <location>
        <begin position="45"/>
        <end position="104"/>
    </location>
</feature>
<dbReference type="GO" id="GO:0005524">
    <property type="term" value="F:ATP binding"/>
    <property type="evidence" value="ECO:0007669"/>
    <property type="project" value="UniProtKB-KW"/>
</dbReference>
<evidence type="ECO:0000256" key="1">
    <source>
        <dbReference type="ARBA" id="ARBA00008894"/>
    </source>
</evidence>
<gene>
    <name evidence="10" type="ORF">PAHAL_1G128000</name>
</gene>
<dbReference type="EMBL" id="CM008046">
    <property type="protein sequence ID" value="PVH66025.1"/>
    <property type="molecule type" value="Genomic_DNA"/>
</dbReference>
<dbReference type="InterPro" id="IPR042197">
    <property type="entry name" value="Apaf_helical"/>
</dbReference>
<dbReference type="InterPro" id="IPR041118">
    <property type="entry name" value="Rx_N"/>
</dbReference>
<dbReference type="InterPro" id="IPR002182">
    <property type="entry name" value="NB-ARC"/>
</dbReference>
<evidence type="ECO:0000259" key="8">
    <source>
        <dbReference type="Pfam" id="PF18052"/>
    </source>
</evidence>
<reference evidence="10" key="1">
    <citation type="submission" date="2018-04" db="EMBL/GenBank/DDBJ databases">
        <title>WGS assembly of Panicum hallii.</title>
        <authorList>
            <person name="Lovell J."/>
            <person name="Jenkins J."/>
            <person name="Lowry D."/>
            <person name="Mamidi S."/>
            <person name="Sreedasyam A."/>
            <person name="Weng X."/>
            <person name="Barry K."/>
            <person name="Bonette J."/>
            <person name="Campitelli B."/>
            <person name="Daum C."/>
            <person name="Gordon S."/>
            <person name="Gould B."/>
            <person name="Lipzen A."/>
            <person name="Macqueen A."/>
            <person name="Palacio-Mejia J."/>
            <person name="Plott C."/>
            <person name="Shakirov E."/>
            <person name="Shu S."/>
            <person name="Yoshinaga Y."/>
            <person name="Zane M."/>
            <person name="Rokhsar D."/>
            <person name="Grimwood J."/>
            <person name="Schmutz J."/>
            <person name="Juenger T."/>
        </authorList>
    </citation>
    <scope>NUCLEOTIDE SEQUENCE [LARGE SCALE GENOMIC DNA]</scope>
    <source>
        <strain evidence="10">FIL2</strain>
    </source>
</reference>
<dbReference type="InterPro" id="IPR032675">
    <property type="entry name" value="LRR_dom_sf"/>
</dbReference>
<dbReference type="AlphaFoldDB" id="A0A2S3GNC1"/>
<dbReference type="Gramene" id="PAN05279">
    <property type="protein sequence ID" value="PAN05279"/>
    <property type="gene ID" value="PAHAL_1G128000"/>
</dbReference>
<dbReference type="Gene3D" id="3.40.50.300">
    <property type="entry name" value="P-loop containing nucleotide triphosphate hydrolases"/>
    <property type="match status" value="1"/>
</dbReference>
<sequence length="1095" mass="124915">MSLSKAIGVISGINEFGNLFQLVRSAVSHLLSQRSGTHEQHLREDDLLQLQSDLRCLSETLPSMYSLIDRAEWRSHVPCVAQLLPKLKDAVYDVEDILDEFRWYELKLAIEGMATQMSPFTDFFQSVTQGNFSKVTDIQRRVNNLSRQLEKMDLHQATPRFDKSVRPETTSFPTEQNLFGRDKEMNELIRLLGVHRNGSIAPSKRKRTGSGIVVSAENYNEVAMACVPVLPIVGIGGVGKTSLVQRLCEHKQVTSHFDKNIIWICVSDDFDVKRITKELIQILSSREATTDNLDSLQHTDNLDSLQHTLATSMNQKKFLLILDDMWEDVLKESGGCWNRFCAPFMNAIQGSMMLVTTRSQKVADQVGTMVPFQLEGLKDHVFWEFFKLYVFGYDNSNNYPELERIGKQMLPKLRGSPLAAKTIGRLLQMNLDTTHWNSIHKSELWELRQEEADILPALRLSYIYLPFHLKRCFSFCALFPKDYIFEKHRISEIWVAEGLVEPQGDIPILEIGCQYFEDLASRSFFQMVHRYYVMHDLMHDMAQLVSKDECFTIKNESDFLKVPRSVRHLSILSSINSDNPKLLSLCKYKKLRTLIYDGTVSDKTSASPMDCWCSELQYIRLFSCASMRELPESISNMKHLRYLHISKACPFKSLPSGFYCLYNLQVMYARNCEFKSFCNEFVKRLTKLRRFITRRLQYHHGVASSLSLMGYPGESFDFWIQPQKMQDFLTSDETGGSIRLKSMPVSRSSQCQSLNVIPTVLVEKNNDNTDSIFSSLTNITIEGCISLTSLEQFLQPAYLPAVKKIKIANCKRLVSVPTARLGDLLCLEELIVTQCPSISSRGLQVPSLKKLELKESGNLGEDIECCSLNYLHLSYSSLTSINLQLWSLPALKTLSITKCQYLAYIGESTTRDSSSSIRSIKSFSSLTDLIISRCDNLVTFDDILTHDYVPVIERIQVDNCYNELRSLPGERFGTFSTLKALHIRSCPLLSWQSGMALPSSLRLLFIEFCGDLSAWFPSCLENLTSLESLQMVSCERIVSIPGHSNLRSLRYLWIENCPHLVSVGGPEAIENKTMVYISGCPMLKELHQPVCRWQK</sequence>
<organism evidence="10">
    <name type="scientific">Panicum hallii</name>
    <dbReference type="NCBI Taxonomy" id="206008"/>
    <lineage>
        <taxon>Eukaryota</taxon>
        <taxon>Viridiplantae</taxon>
        <taxon>Streptophyta</taxon>
        <taxon>Embryophyta</taxon>
        <taxon>Tracheophyta</taxon>
        <taxon>Spermatophyta</taxon>
        <taxon>Magnoliopsida</taxon>
        <taxon>Liliopsida</taxon>
        <taxon>Poales</taxon>
        <taxon>Poaceae</taxon>
        <taxon>PACMAD clade</taxon>
        <taxon>Panicoideae</taxon>
        <taxon>Panicodae</taxon>
        <taxon>Paniceae</taxon>
        <taxon>Panicinae</taxon>
        <taxon>Panicum</taxon>
        <taxon>Panicum sect. Panicum</taxon>
    </lineage>
</organism>
<dbReference type="GO" id="GO:0043531">
    <property type="term" value="F:ADP binding"/>
    <property type="evidence" value="ECO:0007669"/>
    <property type="project" value="InterPro"/>
</dbReference>
<dbReference type="SUPFAM" id="SSF52540">
    <property type="entry name" value="P-loop containing nucleoside triphosphate hydrolases"/>
    <property type="match status" value="1"/>
</dbReference>
<evidence type="ECO:0000259" key="9">
    <source>
        <dbReference type="Pfam" id="PF23559"/>
    </source>
</evidence>
<evidence type="ECO:0000256" key="2">
    <source>
        <dbReference type="ARBA" id="ARBA00022614"/>
    </source>
</evidence>
<evidence type="ECO:0000256" key="5">
    <source>
        <dbReference type="ARBA" id="ARBA00022821"/>
    </source>
</evidence>
<dbReference type="PANTHER" id="PTHR36766:SF40">
    <property type="entry name" value="DISEASE RESISTANCE PROTEIN RGA3"/>
    <property type="match status" value="1"/>
</dbReference>
<keyword evidence="6" id="KW-0067">ATP-binding</keyword>
<dbReference type="Gene3D" id="1.20.5.4130">
    <property type="match status" value="1"/>
</dbReference>
<dbReference type="EMBL" id="CM008046">
    <property type="protein sequence ID" value="PAN05279.1"/>
    <property type="molecule type" value="Genomic_DNA"/>
</dbReference>
<protein>
    <recommendedName>
        <fullName evidence="11">NB-ARC domain-containing protein</fullName>
    </recommendedName>
</protein>
<dbReference type="PRINTS" id="PR00364">
    <property type="entry name" value="DISEASERSIST"/>
</dbReference>
<keyword evidence="3" id="KW-0677">Repeat</keyword>
<feature type="domain" description="NB-ARC" evidence="7">
    <location>
        <begin position="229"/>
        <end position="392"/>
    </location>
</feature>
<dbReference type="InterPro" id="IPR027417">
    <property type="entry name" value="P-loop_NTPase"/>
</dbReference>
<feature type="domain" description="Disease resistance protein winged helix" evidence="9">
    <location>
        <begin position="478"/>
        <end position="542"/>
    </location>
</feature>
<dbReference type="EMBL" id="CM008046">
    <property type="protein sequence ID" value="PVH66023.1"/>
    <property type="molecule type" value="Genomic_DNA"/>
</dbReference>
<dbReference type="Pfam" id="PF00931">
    <property type="entry name" value="NB-ARC"/>
    <property type="match status" value="1"/>
</dbReference>
<name>A0A2S3GNC1_9POAL</name>
<dbReference type="Pfam" id="PF23559">
    <property type="entry name" value="WHD_DRP"/>
    <property type="match status" value="1"/>
</dbReference>
<keyword evidence="2" id="KW-0433">Leucine-rich repeat</keyword>
<dbReference type="Gene3D" id="3.80.10.10">
    <property type="entry name" value="Ribonuclease Inhibitor"/>
    <property type="match status" value="2"/>
</dbReference>
<proteinExistence type="inferred from homology"/>
<comment type="similarity">
    <text evidence="1">Belongs to the disease resistance NB-LRR family.</text>
</comment>
<dbReference type="GO" id="GO:0006952">
    <property type="term" value="P:defense response"/>
    <property type="evidence" value="ECO:0007669"/>
    <property type="project" value="UniProtKB-KW"/>
</dbReference>
<dbReference type="Gramene" id="PVH66023">
    <property type="protein sequence ID" value="PVH66023"/>
    <property type="gene ID" value="PAHAL_1G128000"/>
</dbReference>
<evidence type="ECO:0000256" key="4">
    <source>
        <dbReference type="ARBA" id="ARBA00022741"/>
    </source>
</evidence>
<dbReference type="Gene3D" id="1.10.10.10">
    <property type="entry name" value="Winged helix-like DNA-binding domain superfamily/Winged helix DNA-binding domain"/>
    <property type="match status" value="1"/>
</dbReference>
<keyword evidence="4" id="KW-0547">Nucleotide-binding</keyword>